<name>A0A7L0EVP3_TROML</name>
<evidence type="ECO:0000313" key="3">
    <source>
        <dbReference type="Proteomes" id="UP000550660"/>
    </source>
</evidence>
<dbReference type="Proteomes" id="UP000550660">
    <property type="component" value="Unassembled WGS sequence"/>
</dbReference>
<dbReference type="OrthoDB" id="10002384at2759"/>
<reference evidence="2 3" key="1">
    <citation type="submission" date="2019-09" db="EMBL/GenBank/DDBJ databases">
        <title>Bird 10,000 Genomes (B10K) Project - Family phase.</title>
        <authorList>
            <person name="Zhang G."/>
        </authorList>
    </citation>
    <scope>NUCLEOTIDE SEQUENCE [LARGE SCALE GENOMIC DNA]</scope>
    <source>
        <strain evidence="2">B10K-DU-007-40</strain>
        <tissue evidence="2">Mixed tissue sample</tissue>
    </source>
</reference>
<feature type="non-terminal residue" evidence="2">
    <location>
        <position position="1"/>
    </location>
</feature>
<proteinExistence type="predicted"/>
<dbReference type="PANTHER" id="PTHR34831">
    <property type="entry name" value="MIGRATION AND INVASION-INHIBITORY PROTEIN"/>
    <property type="match status" value="1"/>
</dbReference>
<comment type="caution">
    <text evidence="2">The sequence shown here is derived from an EMBL/GenBank/DDBJ whole genome shotgun (WGS) entry which is preliminary data.</text>
</comment>
<evidence type="ECO:0000313" key="2">
    <source>
        <dbReference type="EMBL" id="NXJ86192.1"/>
    </source>
</evidence>
<protein>
    <submittedName>
        <fullName evidence="2">MIIP protein</fullName>
    </submittedName>
</protein>
<dbReference type="Pfam" id="PF15734">
    <property type="entry name" value="MIIP"/>
    <property type="match status" value="1"/>
</dbReference>
<evidence type="ECO:0000256" key="1">
    <source>
        <dbReference type="SAM" id="MobiDB-lite"/>
    </source>
</evidence>
<dbReference type="GO" id="GO:0010972">
    <property type="term" value="P:negative regulation of G2/M transition of mitotic cell cycle"/>
    <property type="evidence" value="ECO:0007669"/>
    <property type="project" value="InterPro"/>
</dbReference>
<dbReference type="AlphaFoldDB" id="A0A7L0EVP3"/>
<organism evidence="2 3">
    <name type="scientific">Trogon melanurus</name>
    <name type="common">Black-tailed trogon</name>
    <dbReference type="NCBI Taxonomy" id="56311"/>
    <lineage>
        <taxon>Eukaryota</taxon>
        <taxon>Metazoa</taxon>
        <taxon>Chordata</taxon>
        <taxon>Craniata</taxon>
        <taxon>Vertebrata</taxon>
        <taxon>Euteleostomi</taxon>
        <taxon>Archelosauria</taxon>
        <taxon>Archosauria</taxon>
        <taxon>Dinosauria</taxon>
        <taxon>Saurischia</taxon>
        <taxon>Theropoda</taxon>
        <taxon>Coelurosauria</taxon>
        <taxon>Aves</taxon>
        <taxon>Neognathae</taxon>
        <taxon>Neoaves</taxon>
        <taxon>Telluraves</taxon>
        <taxon>Coraciimorphae</taxon>
        <taxon>Trogoniformes</taxon>
        <taxon>Trogonidae</taxon>
        <taxon>Trogon</taxon>
    </lineage>
</organism>
<feature type="non-terminal residue" evidence="2">
    <location>
        <position position="227"/>
    </location>
</feature>
<feature type="compositionally biased region" description="Basic and acidic residues" evidence="1">
    <location>
        <begin position="99"/>
        <end position="119"/>
    </location>
</feature>
<dbReference type="GO" id="GO:0030336">
    <property type="term" value="P:negative regulation of cell migration"/>
    <property type="evidence" value="ECO:0007669"/>
    <property type="project" value="InterPro"/>
</dbReference>
<accession>A0A7L0EVP3</accession>
<feature type="compositionally biased region" description="Basic and acidic residues" evidence="1">
    <location>
        <begin position="54"/>
        <end position="63"/>
    </location>
</feature>
<feature type="region of interest" description="Disordered" evidence="1">
    <location>
        <begin position="171"/>
        <end position="192"/>
    </location>
</feature>
<dbReference type="EMBL" id="VXAG01002737">
    <property type="protein sequence ID" value="NXJ86192.1"/>
    <property type="molecule type" value="Genomic_DNA"/>
</dbReference>
<sequence length="227" mass="24079">LPGKEKNVPAASACGRETSRAGGDGRVGGSPEKDSFLLGPGGDGKQPPQLCGAREQRQRRARLELSPSRTLGGESGQTEPTVPGSVSPASRPAELEATGEPRARDAGRATGRSDPEERASPASGCSARPFLGYDWIAGLLDTNSSAAEKPDEYFAELQGFREANRAACVCQQRPQPEGRDHSAPEQDPELTTSSHQCVYNYRLNPRLFPVPVDLDSACPVCGIPRAQ</sequence>
<gene>
    <name evidence="2" type="primary">Miip</name>
    <name evidence="2" type="ORF">TROMEL_R08227</name>
</gene>
<dbReference type="PANTHER" id="PTHR34831:SF1">
    <property type="entry name" value="MIGRATION AND INVASION-INHIBITORY PROTEIN"/>
    <property type="match status" value="1"/>
</dbReference>
<feature type="region of interest" description="Disordered" evidence="1">
    <location>
        <begin position="1"/>
        <end position="128"/>
    </location>
</feature>
<dbReference type="InterPro" id="IPR031466">
    <property type="entry name" value="MIIP"/>
</dbReference>
<keyword evidence="3" id="KW-1185">Reference proteome</keyword>